<feature type="region of interest" description="Disordered" evidence="1">
    <location>
        <begin position="1"/>
        <end position="23"/>
    </location>
</feature>
<reference evidence="2" key="1">
    <citation type="journal article" date="2013" name="BMC Genomics">
        <title>Unscrambling butterfly oogenesis.</title>
        <authorList>
            <person name="Carter J.M."/>
            <person name="Baker S.C."/>
            <person name="Pink R."/>
            <person name="Carter D.R."/>
            <person name="Collins A."/>
            <person name="Tomlin J."/>
            <person name="Gibbs M."/>
            <person name="Breuker C.J."/>
        </authorList>
    </citation>
    <scope>NUCLEOTIDE SEQUENCE</scope>
    <source>
        <tissue evidence="2">Ovary</tissue>
    </source>
</reference>
<evidence type="ECO:0000313" key="2">
    <source>
        <dbReference type="EMBL" id="JAA84859.1"/>
    </source>
</evidence>
<evidence type="ECO:0000256" key="1">
    <source>
        <dbReference type="SAM" id="MobiDB-lite"/>
    </source>
</evidence>
<reference evidence="2" key="2">
    <citation type="submission" date="2013-05" db="EMBL/GenBank/DDBJ databases">
        <authorList>
            <person name="Carter J.-M."/>
            <person name="Baker S.C."/>
            <person name="Pink R."/>
            <person name="Carter D.R.F."/>
            <person name="Collins A."/>
            <person name="Tomlin J."/>
            <person name="Gibbs M."/>
            <person name="Breuker C.J."/>
        </authorList>
    </citation>
    <scope>NUCLEOTIDE SEQUENCE</scope>
    <source>
        <tissue evidence="2">Ovary</tissue>
    </source>
</reference>
<protein>
    <submittedName>
        <fullName evidence="2">Uncharacterized protein</fullName>
    </submittedName>
</protein>
<organism evidence="2">
    <name type="scientific">Pararge aegeria</name>
    <name type="common">speckled wood butterfly</name>
    <dbReference type="NCBI Taxonomy" id="116150"/>
    <lineage>
        <taxon>Eukaryota</taxon>
        <taxon>Metazoa</taxon>
        <taxon>Ecdysozoa</taxon>
        <taxon>Arthropoda</taxon>
        <taxon>Hexapoda</taxon>
        <taxon>Insecta</taxon>
        <taxon>Pterygota</taxon>
        <taxon>Neoptera</taxon>
        <taxon>Endopterygota</taxon>
        <taxon>Lepidoptera</taxon>
        <taxon>Glossata</taxon>
        <taxon>Ditrysia</taxon>
        <taxon>Papilionoidea</taxon>
        <taxon>Nymphalidae</taxon>
        <taxon>Satyrinae</taxon>
        <taxon>Satyrini</taxon>
        <taxon>Parargina</taxon>
        <taxon>Pararge</taxon>
    </lineage>
</organism>
<proteinExistence type="predicted"/>
<feature type="non-terminal residue" evidence="2">
    <location>
        <position position="119"/>
    </location>
</feature>
<sequence length="119" mass="12678">MKDMDEDPVPQLPESDDSESEEKLEQYFFEAGKKESRLKPVGDGSNCLSTCVDARLENGAASAGEAFARRVLAATAAALPLALRAPPTRPVQDSPSDTTPADSPQQEPPPQLPLHPPLA</sequence>
<dbReference type="AlphaFoldDB" id="S4P4G1"/>
<feature type="compositionally biased region" description="Polar residues" evidence="1">
    <location>
        <begin position="93"/>
        <end position="103"/>
    </location>
</feature>
<dbReference type="EMBL" id="GAIX01007701">
    <property type="protein sequence ID" value="JAA84859.1"/>
    <property type="molecule type" value="Transcribed_RNA"/>
</dbReference>
<feature type="region of interest" description="Disordered" evidence="1">
    <location>
        <begin position="80"/>
        <end position="119"/>
    </location>
</feature>
<feature type="compositionally biased region" description="Pro residues" evidence="1">
    <location>
        <begin position="106"/>
        <end position="119"/>
    </location>
</feature>
<name>S4P4G1_9NEOP</name>
<accession>S4P4G1</accession>
<feature type="compositionally biased region" description="Acidic residues" evidence="1">
    <location>
        <begin position="1"/>
        <end position="20"/>
    </location>
</feature>